<dbReference type="EMBL" id="SLXM01000001">
    <property type="protein sequence ID" value="TCP28030.1"/>
    <property type="molecule type" value="Genomic_DNA"/>
</dbReference>
<dbReference type="InterPro" id="IPR016035">
    <property type="entry name" value="Acyl_Trfase/lysoPLipase"/>
</dbReference>
<feature type="active site" description="Proton acceptor" evidence="4">
    <location>
        <position position="203"/>
    </location>
</feature>
<keyword evidence="8" id="KW-1185">Reference proteome</keyword>
<evidence type="ECO:0000313" key="7">
    <source>
        <dbReference type="EMBL" id="TCP28030.1"/>
    </source>
</evidence>
<name>A0A4R2P0A5_9FLAO</name>
<evidence type="ECO:0000256" key="2">
    <source>
        <dbReference type="ARBA" id="ARBA00022963"/>
    </source>
</evidence>
<evidence type="ECO:0000259" key="6">
    <source>
        <dbReference type="PROSITE" id="PS51635"/>
    </source>
</evidence>
<dbReference type="OrthoDB" id="9770965at2"/>
<dbReference type="PANTHER" id="PTHR14226">
    <property type="entry name" value="NEUROPATHY TARGET ESTERASE/SWISS CHEESE D.MELANOGASTER"/>
    <property type="match status" value="1"/>
</dbReference>
<dbReference type="PROSITE" id="PS51635">
    <property type="entry name" value="PNPLA"/>
    <property type="match status" value="1"/>
</dbReference>
<feature type="chain" id="PRO_5020763570" evidence="5">
    <location>
        <begin position="19"/>
        <end position="737"/>
    </location>
</feature>
<dbReference type="GO" id="GO:0016787">
    <property type="term" value="F:hydrolase activity"/>
    <property type="evidence" value="ECO:0007669"/>
    <property type="project" value="UniProtKB-UniRule"/>
</dbReference>
<dbReference type="Pfam" id="PF01734">
    <property type="entry name" value="Patatin"/>
    <property type="match status" value="1"/>
</dbReference>
<feature type="domain" description="PNPLA" evidence="6">
    <location>
        <begin position="26"/>
        <end position="216"/>
    </location>
</feature>
<feature type="signal peptide" evidence="5">
    <location>
        <begin position="1"/>
        <end position="18"/>
    </location>
</feature>
<evidence type="ECO:0000256" key="5">
    <source>
        <dbReference type="SAM" id="SignalP"/>
    </source>
</evidence>
<accession>A0A4R2P0A5</accession>
<dbReference type="InterPro" id="IPR043864">
    <property type="entry name" value="Omp85-like_dom"/>
</dbReference>
<organism evidence="7 8">
    <name type="scientific">Tenacibaculum skagerrakense</name>
    <dbReference type="NCBI Taxonomy" id="186571"/>
    <lineage>
        <taxon>Bacteria</taxon>
        <taxon>Pseudomonadati</taxon>
        <taxon>Bacteroidota</taxon>
        <taxon>Flavobacteriia</taxon>
        <taxon>Flavobacteriales</taxon>
        <taxon>Flavobacteriaceae</taxon>
        <taxon>Tenacibaculum</taxon>
    </lineage>
</organism>
<reference evidence="7 8" key="1">
    <citation type="submission" date="2019-03" db="EMBL/GenBank/DDBJ databases">
        <title>Genomic Encyclopedia of Type Strains, Phase IV (KMG-IV): sequencing the most valuable type-strain genomes for metagenomic binning, comparative biology and taxonomic classification.</title>
        <authorList>
            <person name="Goeker M."/>
        </authorList>
    </citation>
    <scope>NUCLEOTIDE SEQUENCE [LARGE SCALE GENOMIC DNA]</scope>
    <source>
        <strain evidence="7 8">DSM 14836</strain>
    </source>
</reference>
<keyword evidence="3 4" id="KW-0443">Lipid metabolism</keyword>
<keyword evidence="1 4" id="KW-0378">Hydrolase</keyword>
<evidence type="ECO:0000256" key="1">
    <source>
        <dbReference type="ARBA" id="ARBA00022801"/>
    </source>
</evidence>
<dbReference type="InterPro" id="IPR050301">
    <property type="entry name" value="NTE"/>
</dbReference>
<feature type="active site" description="Nucleophile" evidence="4">
    <location>
        <position position="59"/>
    </location>
</feature>
<feature type="short sequence motif" description="DGA/G" evidence="4">
    <location>
        <begin position="203"/>
        <end position="205"/>
    </location>
</feature>
<gene>
    <name evidence="7" type="ORF">EV195_101190</name>
</gene>
<dbReference type="GO" id="GO:0016042">
    <property type="term" value="P:lipid catabolic process"/>
    <property type="evidence" value="ECO:0007669"/>
    <property type="project" value="UniProtKB-UniRule"/>
</dbReference>
<keyword evidence="5" id="KW-0732">Signal</keyword>
<proteinExistence type="predicted"/>
<evidence type="ECO:0000313" key="8">
    <source>
        <dbReference type="Proteomes" id="UP000294564"/>
    </source>
</evidence>
<dbReference type="SUPFAM" id="SSF52151">
    <property type="entry name" value="FabD/lysophospholipase-like"/>
    <property type="match status" value="1"/>
</dbReference>
<feature type="short sequence motif" description="GXGXXG" evidence="4">
    <location>
        <begin position="30"/>
        <end position="35"/>
    </location>
</feature>
<keyword evidence="2 4" id="KW-0442">Lipid degradation</keyword>
<dbReference type="InterPro" id="IPR002641">
    <property type="entry name" value="PNPLA_dom"/>
</dbReference>
<dbReference type="AlphaFoldDB" id="A0A4R2P0A5"/>
<feature type="short sequence motif" description="GXSXG" evidence="4">
    <location>
        <begin position="57"/>
        <end position="61"/>
    </location>
</feature>
<dbReference type="Gene3D" id="3.40.1090.10">
    <property type="entry name" value="Cytosolic phospholipase A2 catalytic domain"/>
    <property type="match status" value="2"/>
</dbReference>
<evidence type="ECO:0000256" key="4">
    <source>
        <dbReference type="PROSITE-ProRule" id="PRU01161"/>
    </source>
</evidence>
<dbReference type="PANTHER" id="PTHR14226:SF29">
    <property type="entry name" value="NEUROPATHY TARGET ESTERASE SWS"/>
    <property type="match status" value="1"/>
</dbReference>
<evidence type="ECO:0000256" key="3">
    <source>
        <dbReference type="ARBA" id="ARBA00023098"/>
    </source>
</evidence>
<dbReference type="Gene3D" id="3.10.20.310">
    <property type="entry name" value="membrane protein fhac"/>
    <property type="match status" value="1"/>
</dbReference>
<dbReference type="Proteomes" id="UP000294564">
    <property type="component" value="Unassembled WGS sequence"/>
</dbReference>
<dbReference type="RefSeq" id="WP_132791604.1">
    <property type="nucleotide sequence ID" value="NZ_SLXM01000001.1"/>
</dbReference>
<dbReference type="CDD" id="cd07205">
    <property type="entry name" value="Pat_PNPLA6_PNPLA7_NTE1_like"/>
    <property type="match status" value="1"/>
</dbReference>
<comment type="caution">
    <text evidence="7">The sequence shown here is derived from an EMBL/GenBank/DDBJ whole genome shotgun (WGS) entry which is preliminary data.</text>
</comment>
<protein>
    <submittedName>
        <fullName evidence="7">NTE family protein</fullName>
    </submittedName>
</protein>
<sequence length="737" mass="83384">MKLKLTLLLLVAFLCSYAQERPKVGLVLSGGGAKGFAHIGVLKELEKANVQIDYIGGTSMGAIIGGMYAAGYSADQIEKLIRDIDFLSVIQDNVPREETPYFEKVFLGKTAVTLPVKKGNIGLPLGLSKGQNVLNLLTEILSPVDEISDFSKLPIPFFCVGTDIETGQEVILENGSLPLALRASGSFPTLLNPVEVKGRLIVDGGVANNFPVDRMREKGVDIIIGVNVQGTLLKRDELTSVASLLSQIVNFQMYRKSDEQIGNLDIHIHPDISEYTVVSFDDKEAILKEGDRKAKQFRSIFLEIAKKQGNLKSKKQLIRSKPRNKKFLIDRIILKGNKNYTQDYVLGKLRLKEGDSVSYHEISKKINALTATKNFQRVDYSLEKSFEGKKINIIVKENDIKTFLSLGIHYDNLYKTGVLLNYNHKKMFFKNDELSFDVVIGDNIRYDLEYLIDNGYLLSFGVASRFNSFNSEVLFNENNLNKINVSYSDFTNKAYFQTTFSKKTAFGAGIELKTLKVSSDTFLTNDEETLFDQSVYFNPFAFLHVDTHDKNALPTKGFSLSTKFRWFLLSNRNESLDKFALGSVGFNQYSQIDGRLSFAKTFYDKLTFQFISEAGFTLGEEDSEIFDYRLGGYNQNYINNFIPFYGYSISSLSDQSFLKSEFHFRYKIFENHHLGVLANYARVSKNVLNRGELLNETKSGYAVGYSLETILGPIELKYAWSPDHNDRFLLFNLGFWF</sequence>
<dbReference type="Pfam" id="PF19143">
    <property type="entry name" value="Omp85_2"/>
    <property type="match status" value="1"/>
</dbReference>